<dbReference type="SUPFAM" id="SSF53383">
    <property type="entry name" value="PLP-dependent transferases"/>
    <property type="match status" value="1"/>
</dbReference>
<dbReference type="GO" id="GO:0042286">
    <property type="term" value="F:glutamate-1-semialdehyde 2,1-aminomutase activity"/>
    <property type="evidence" value="ECO:0007669"/>
    <property type="project" value="UniProtKB-UniRule"/>
</dbReference>
<comment type="subunit">
    <text evidence="7">Homodimer.</text>
</comment>
<dbReference type="FunFam" id="3.40.640.10:FF:000021">
    <property type="entry name" value="Glutamate-1-semialdehyde 2,1-aminomutase"/>
    <property type="match status" value="1"/>
</dbReference>
<dbReference type="HAMAP" id="MF_00375">
    <property type="entry name" value="HemL_aminotrans_3"/>
    <property type="match status" value="1"/>
</dbReference>
<feature type="modified residue" description="N6-(pyridoxal phosphate)lysine" evidence="7">
    <location>
        <position position="267"/>
    </location>
</feature>
<evidence type="ECO:0000256" key="2">
    <source>
        <dbReference type="ARBA" id="ARBA00004819"/>
    </source>
</evidence>
<dbReference type="NCBIfam" id="TIGR00713">
    <property type="entry name" value="hemL"/>
    <property type="match status" value="1"/>
</dbReference>
<dbReference type="InterPro" id="IPR015424">
    <property type="entry name" value="PyrdxlP-dep_Trfase"/>
</dbReference>
<evidence type="ECO:0000256" key="4">
    <source>
        <dbReference type="ARBA" id="ARBA00022898"/>
    </source>
</evidence>
<keyword evidence="9" id="KW-1185">Reference proteome</keyword>
<keyword evidence="7" id="KW-0963">Cytoplasm</keyword>
<comment type="similarity">
    <text evidence="3 7">Belongs to the class-III pyridoxal-phosphate-dependent aminotransferase family. HemL subfamily.</text>
</comment>
<dbReference type="RefSeq" id="WP_214171613.1">
    <property type="nucleotide sequence ID" value="NZ_JAHCVJ010000004.1"/>
</dbReference>
<dbReference type="InterPro" id="IPR015422">
    <property type="entry name" value="PyrdxlP-dep_Trfase_small"/>
</dbReference>
<dbReference type="PANTHER" id="PTHR43713:SF3">
    <property type="entry name" value="GLUTAMATE-1-SEMIALDEHYDE 2,1-AMINOMUTASE 1, CHLOROPLASTIC-RELATED"/>
    <property type="match status" value="1"/>
</dbReference>
<dbReference type="Pfam" id="PF00202">
    <property type="entry name" value="Aminotran_3"/>
    <property type="match status" value="1"/>
</dbReference>
<keyword evidence="6 7" id="KW-0627">Porphyrin biosynthesis</keyword>
<comment type="caution">
    <text evidence="8">The sequence shown here is derived from an EMBL/GenBank/DDBJ whole genome shotgun (WGS) entry which is preliminary data.</text>
</comment>
<dbReference type="GO" id="GO:0030170">
    <property type="term" value="F:pyridoxal phosphate binding"/>
    <property type="evidence" value="ECO:0007669"/>
    <property type="project" value="InterPro"/>
</dbReference>
<dbReference type="EC" id="5.4.3.8" evidence="7"/>
<evidence type="ECO:0000256" key="7">
    <source>
        <dbReference type="HAMAP-Rule" id="MF_00375"/>
    </source>
</evidence>
<dbReference type="EMBL" id="JAHCVJ010000004">
    <property type="protein sequence ID" value="MBT0664834.1"/>
    <property type="molecule type" value="Genomic_DNA"/>
</dbReference>
<reference evidence="8 9" key="1">
    <citation type="submission" date="2021-05" db="EMBL/GenBank/DDBJ databases">
        <title>The draft genome of Geobacter pelophilus DSM 12255.</title>
        <authorList>
            <person name="Xu Z."/>
            <person name="Masuda Y."/>
            <person name="Itoh H."/>
            <person name="Senoo K."/>
        </authorList>
    </citation>
    <scope>NUCLEOTIDE SEQUENCE [LARGE SCALE GENOMIC DNA]</scope>
    <source>
        <strain evidence="8 9">DSM 12255</strain>
    </source>
</reference>
<protein>
    <recommendedName>
        <fullName evidence="7">Glutamate-1-semialdehyde 2,1-aminomutase</fullName>
        <shortName evidence="7">GSA</shortName>
        <ecNumber evidence="7">5.4.3.8</ecNumber>
    </recommendedName>
    <alternativeName>
        <fullName evidence="7">Glutamate-1-semialdehyde aminotransferase</fullName>
        <shortName evidence="7">GSA-AT</shortName>
    </alternativeName>
</protein>
<comment type="cofactor">
    <cofactor evidence="1 7">
        <name>pyridoxal 5'-phosphate</name>
        <dbReference type="ChEBI" id="CHEBI:597326"/>
    </cofactor>
</comment>
<dbReference type="InterPro" id="IPR015421">
    <property type="entry name" value="PyrdxlP-dep_Trfase_major"/>
</dbReference>
<dbReference type="InterPro" id="IPR005814">
    <property type="entry name" value="Aminotrans_3"/>
</dbReference>
<comment type="pathway">
    <text evidence="2">Porphyrin-containing compound metabolism; protoporphyrin-IX biosynthesis; 5-aminolevulinate from L-glutamyl-tRNA(Glu): step 2/2.</text>
</comment>
<dbReference type="GO" id="GO:0006782">
    <property type="term" value="P:protoporphyrinogen IX biosynthetic process"/>
    <property type="evidence" value="ECO:0007669"/>
    <property type="project" value="UniProtKB-UniRule"/>
</dbReference>
<comment type="subcellular location">
    <subcellularLocation>
        <location evidence="7">Cytoplasm</location>
    </subcellularLocation>
</comment>
<evidence type="ECO:0000313" key="9">
    <source>
        <dbReference type="Proteomes" id="UP000811899"/>
    </source>
</evidence>
<dbReference type="InterPro" id="IPR049704">
    <property type="entry name" value="Aminotrans_3_PPA_site"/>
</dbReference>
<accession>A0AAW4L184</accession>
<organism evidence="8 9">
    <name type="scientific">Geoanaerobacter pelophilus</name>
    <dbReference type="NCBI Taxonomy" id="60036"/>
    <lineage>
        <taxon>Bacteria</taxon>
        <taxon>Pseudomonadati</taxon>
        <taxon>Thermodesulfobacteriota</taxon>
        <taxon>Desulfuromonadia</taxon>
        <taxon>Geobacterales</taxon>
        <taxon>Geobacteraceae</taxon>
        <taxon>Geoanaerobacter</taxon>
    </lineage>
</organism>
<comment type="catalytic activity">
    <reaction evidence="7">
        <text>(S)-4-amino-5-oxopentanoate = 5-aminolevulinate</text>
        <dbReference type="Rhea" id="RHEA:14265"/>
        <dbReference type="ChEBI" id="CHEBI:57501"/>
        <dbReference type="ChEBI" id="CHEBI:356416"/>
        <dbReference type="EC" id="5.4.3.8"/>
    </reaction>
</comment>
<keyword evidence="4 7" id="KW-0663">Pyridoxal phosphate</keyword>
<dbReference type="GO" id="GO:0005737">
    <property type="term" value="C:cytoplasm"/>
    <property type="evidence" value="ECO:0007669"/>
    <property type="project" value="UniProtKB-SubCell"/>
</dbReference>
<proteinExistence type="inferred from homology"/>
<dbReference type="Proteomes" id="UP000811899">
    <property type="component" value="Unassembled WGS sequence"/>
</dbReference>
<name>A0AAW4L184_9BACT</name>
<dbReference type="NCBIfam" id="NF000818">
    <property type="entry name" value="PRK00062.1"/>
    <property type="match status" value="1"/>
</dbReference>
<dbReference type="AlphaFoldDB" id="A0AAW4L184"/>
<dbReference type="Gene3D" id="3.90.1150.10">
    <property type="entry name" value="Aspartate Aminotransferase, domain 1"/>
    <property type="match status" value="1"/>
</dbReference>
<evidence type="ECO:0000256" key="5">
    <source>
        <dbReference type="ARBA" id="ARBA00023235"/>
    </source>
</evidence>
<dbReference type="GO" id="GO:0008483">
    <property type="term" value="F:transaminase activity"/>
    <property type="evidence" value="ECO:0007669"/>
    <property type="project" value="InterPro"/>
</dbReference>
<dbReference type="CDD" id="cd00610">
    <property type="entry name" value="OAT_like"/>
    <property type="match status" value="1"/>
</dbReference>
<evidence type="ECO:0000256" key="6">
    <source>
        <dbReference type="ARBA" id="ARBA00023244"/>
    </source>
</evidence>
<evidence type="ECO:0000313" key="8">
    <source>
        <dbReference type="EMBL" id="MBT0664834.1"/>
    </source>
</evidence>
<dbReference type="InterPro" id="IPR004639">
    <property type="entry name" value="4pyrrol_synth_GluAld_NH2Trfase"/>
</dbReference>
<dbReference type="PANTHER" id="PTHR43713">
    <property type="entry name" value="GLUTAMATE-1-SEMIALDEHYDE 2,1-AMINOMUTASE"/>
    <property type="match status" value="1"/>
</dbReference>
<evidence type="ECO:0000256" key="1">
    <source>
        <dbReference type="ARBA" id="ARBA00001933"/>
    </source>
</evidence>
<evidence type="ECO:0000256" key="3">
    <source>
        <dbReference type="ARBA" id="ARBA00008981"/>
    </source>
</evidence>
<dbReference type="PROSITE" id="PS00600">
    <property type="entry name" value="AA_TRANSFER_CLASS_3"/>
    <property type="match status" value="1"/>
</dbReference>
<keyword evidence="5 7" id="KW-0413">Isomerase</keyword>
<dbReference type="Gene3D" id="3.40.640.10">
    <property type="entry name" value="Type I PLP-dependent aspartate aminotransferase-like (Major domain)"/>
    <property type="match status" value="1"/>
</dbReference>
<sequence length="427" mass="45356">MQNSRSAQLFKQAQAVIPGGVNSPVRAFRSVGSEPLFIKTASGCNITDEDGNSFIDYVGSWGPMILGHCHPQVIAAVKTAMERGCSFGAPTELEVTLAEMVIKAVPSVEMVRMVSSGTEATMSAIRLARGYTNRDKILKFSGCYHGHSDALLVKAGSGAATFGVPDSPGVPTDFAKHTLTARFNDLDSVRKLVSENKDQIACIIVEPIAGNMGTVPPREGFLEGLRQLCTNEGIVLIFDEVMSGFRVAYGGAQEVYGVTPDMTTLGKIIGGGLPVGAFGGKKEIMSLLSPSGGVYQAGTLSGNPLAMTAGIETLKLLQRPGFYQELEEKSAYVAGGIAKAAKDAGFPIYSTRVGSMFCAFFTKGEVQDWDSAAQCDTTAFAKYFRLMLEEGVYLAPSQFETAFVSIAHSQDDLDRTIAAAAKSFKAL</sequence>
<gene>
    <name evidence="7 8" type="primary">hemL</name>
    <name evidence="8" type="ORF">KI809_11030</name>
</gene>